<dbReference type="Gene3D" id="3.90.226.10">
    <property type="entry name" value="2-enoyl-CoA Hydratase, Chain A, domain 1"/>
    <property type="match status" value="1"/>
</dbReference>
<dbReference type="InterPro" id="IPR029045">
    <property type="entry name" value="ClpP/crotonase-like_dom_sf"/>
</dbReference>
<dbReference type="InterPro" id="IPR023562">
    <property type="entry name" value="ClpP/TepA"/>
</dbReference>
<name>J9QKY2_9CAUD</name>
<gene>
    <name evidence="1" type="ORF">My1_040</name>
</gene>
<dbReference type="GO" id="GO:0008233">
    <property type="term" value="F:peptidase activity"/>
    <property type="evidence" value="ECO:0007669"/>
    <property type="project" value="UniProtKB-KW"/>
</dbReference>
<dbReference type="GeneID" id="13826742"/>
<dbReference type="KEGG" id="vg:13826742"/>
<keyword evidence="1" id="KW-0645">Protease</keyword>
<keyword evidence="2" id="KW-1185">Reference proteome</keyword>
<organism evidence="1 2">
    <name type="scientific">Pectobacterium phage My1</name>
    <dbReference type="NCBI Taxonomy" id="1204539"/>
    <lineage>
        <taxon>Viruses</taxon>
        <taxon>Duplodnaviria</taxon>
        <taxon>Heunggongvirae</taxon>
        <taxon>Uroviricota</taxon>
        <taxon>Caudoviricetes</taxon>
        <taxon>Demerecviridae</taxon>
        <taxon>Mccorquodalevirinae</taxon>
        <taxon>Myunavirus</taxon>
        <taxon>Myunavirus My1</taxon>
    </lineage>
</organism>
<dbReference type="EMBL" id="JX195166">
    <property type="protein sequence ID" value="AFQ22199.1"/>
    <property type="molecule type" value="Genomic_DNA"/>
</dbReference>
<keyword evidence="1" id="KW-0378">Hydrolase</keyword>
<dbReference type="RefSeq" id="YP_006906292.1">
    <property type="nucleotide sequence ID" value="NC_018837.1"/>
</dbReference>
<dbReference type="Pfam" id="PF00574">
    <property type="entry name" value="CLP_protease"/>
    <property type="match status" value="1"/>
</dbReference>
<proteinExistence type="predicted"/>
<dbReference type="SUPFAM" id="SSF52096">
    <property type="entry name" value="ClpP/crotonase"/>
    <property type="match status" value="1"/>
</dbReference>
<evidence type="ECO:0000313" key="2">
    <source>
        <dbReference type="Proteomes" id="UP000006280"/>
    </source>
</evidence>
<protein>
    <submittedName>
        <fullName evidence="1">Putative ATP-dependent Clp protease</fullName>
    </submittedName>
</protein>
<sequence length="185" mass="20930">MSKKKNIVENLFSAAVPSNVYTYYLDEPIGEQSHYRALSELLMNAGEADTIRLMINSPGGYVSTAVQLSNLIQASKAHVEGHLIGPSASAACTLFLSCHSWVVYPSVTLMAHTFRGGFYGKGEEAKDSFMSTNELMEEMMLDLYYPFFSIDEIDDMLKNNRDIFLNAKQITERLEVLEKHRYHEQ</sequence>
<dbReference type="OrthoDB" id="8812at10239"/>
<accession>J9QKY2</accession>
<reference evidence="1 2" key="1">
    <citation type="journal article" date="2012" name="J. Virol.">
        <title>Complete Genome Sequence of Pectobacterium carotovorum subsp. carotovorum Bacteriophage My1.</title>
        <authorList>
            <person name="Lee D.H."/>
            <person name="Lee J.H."/>
            <person name="Shin H."/>
            <person name="Ji S."/>
            <person name="Roh E."/>
            <person name="Jung K."/>
            <person name="Ryu S."/>
            <person name="Choi J."/>
            <person name="Heu S."/>
        </authorList>
    </citation>
    <scope>NUCLEOTIDE SEQUENCE [LARGE SCALE GENOMIC DNA]</scope>
</reference>
<dbReference type="GO" id="GO:0006508">
    <property type="term" value="P:proteolysis"/>
    <property type="evidence" value="ECO:0007669"/>
    <property type="project" value="UniProtKB-KW"/>
</dbReference>
<dbReference type="Proteomes" id="UP000006280">
    <property type="component" value="Segment"/>
</dbReference>
<evidence type="ECO:0000313" key="1">
    <source>
        <dbReference type="EMBL" id="AFQ22199.1"/>
    </source>
</evidence>